<dbReference type="AlphaFoldDB" id="A0A2P2CKB0"/>
<dbReference type="SMART" id="SM01012">
    <property type="entry name" value="ANTAR"/>
    <property type="match status" value="1"/>
</dbReference>
<dbReference type="InterPro" id="IPR011006">
    <property type="entry name" value="CheY-like_superfamily"/>
</dbReference>
<feature type="domain" description="ANTAR" evidence="1">
    <location>
        <begin position="19"/>
        <end position="80"/>
    </location>
</feature>
<protein>
    <recommendedName>
        <fullName evidence="1">ANTAR domain-containing protein</fullName>
    </recommendedName>
</protein>
<dbReference type="InterPro" id="IPR036388">
    <property type="entry name" value="WH-like_DNA-bd_sf"/>
</dbReference>
<sequence length="119" mass="12671">MSGTPLSPGGPSGPVDQPDPELRAEIAQLQEAVQSQRAIGMAIGLLSARYECSTEQAWRSLLRISQDSNTKVRTVARVLVATHDGSSDGADQALLDAFVAHLPASRWPPRRVTGEDLAP</sequence>
<name>A0A2P2CKB0_9ZZZZ</name>
<dbReference type="Pfam" id="PF03861">
    <property type="entry name" value="ANTAR"/>
    <property type="match status" value="1"/>
</dbReference>
<dbReference type="SUPFAM" id="SSF52172">
    <property type="entry name" value="CheY-like"/>
    <property type="match status" value="1"/>
</dbReference>
<evidence type="ECO:0000259" key="1">
    <source>
        <dbReference type="PROSITE" id="PS50921"/>
    </source>
</evidence>
<dbReference type="GO" id="GO:0003723">
    <property type="term" value="F:RNA binding"/>
    <property type="evidence" value="ECO:0007669"/>
    <property type="project" value="InterPro"/>
</dbReference>
<dbReference type="EMBL" id="CZKB01000028">
    <property type="protein sequence ID" value="CUR62376.1"/>
    <property type="molecule type" value="Genomic_DNA"/>
</dbReference>
<proteinExistence type="predicted"/>
<dbReference type="PROSITE" id="PS50921">
    <property type="entry name" value="ANTAR"/>
    <property type="match status" value="1"/>
</dbReference>
<dbReference type="InterPro" id="IPR005561">
    <property type="entry name" value="ANTAR"/>
</dbReference>
<accession>A0A2P2CKB0</accession>
<gene>
    <name evidence="2" type="ORF">NOCA180020</name>
</gene>
<evidence type="ECO:0000313" key="2">
    <source>
        <dbReference type="EMBL" id="CUR62376.1"/>
    </source>
</evidence>
<reference evidence="2" key="1">
    <citation type="submission" date="2015-08" db="EMBL/GenBank/DDBJ databases">
        <authorList>
            <person name="Babu N.S."/>
            <person name="Beckwith C.J."/>
            <person name="Beseler K.G."/>
            <person name="Brison A."/>
            <person name="Carone J.V."/>
            <person name="Caskin T.P."/>
            <person name="Diamond M."/>
            <person name="Durham M.E."/>
            <person name="Foxe J.M."/>
            <person name="Go M."/>
            <person name="Henderson B.A."/>
            <person name="Jones I.B."/>
            <person name="McGettigan J.A."/>
            <person name="Micheletti S.J."/>
            <person name="Nasrallah M.E."/>
            <person name="Ortiz D."/>
            <person name="Piller C.R."/>
            <person name="Privatt S.R."/>
            <person name="Schneider S.L."/>
            <person name="Sharp S."/>
            <person name="Smith T.C."/>
            <person name="Stanton J.D."/>
            <person name="Ullery H.E."/>
            <person name="Wilson R.J."/>
            <person name="Serrano M.G."/>
            <person name="Buck G."/>
            <person name="Lee V."/>
            <person name="Wang Y."/>
            <person name="Carvalho R."/>
            <person name="Voegtly L."/>
            <person name="Shi R."/>
            <person name="Duckworth R."/>
            <person name="Johnson A."/>
            <person name="Loviza R."/>
            <person name="Walstead R."/>
            <person name="Shah Z."/>
            <person name="Kiflezghi M."/>
            <person name="Wade K."/>
            <person name="Ball S.L."/>
            <person name="Bradley K.W."/>
            <person name="Asai D.J."/>
            <person name="Bowman C.A."/>
            <person name="Russell D.A."/>
            <person name="Pope W.H."/>
            <person name="Jacobs-Sera D."/>
            <person name="Hendrix R.W."/>
            <person name="Hatfull G.F."/>
        </authorList>
    </citation>
    <scope>NUCLEOTIDE SEQUENCE</scope>
</reference>
<organism evidence="2">
    <name type="scientific">metagenome</name>
    <dbReference type="NCBI Taxonomy" id="256318"/>
    <lineage>
        <taxon>unclassified sequences</taxon>
        <taxon>metagenomes</taxon>
    </lineage>
</organism>
<dbReference type="Gene3D" id="1.10.10.10">
    <property type="entry name" value="Winged helix-like DNA-binding domain superfamily/Winged helix DNA-binding domain"/>
    <property type="match status" value="1"/>
</dbReference>